<dbReference type="SUPFAM" id="SSF53098">
    <property type="entry name" value="Ribonuclease H-like"/>
    <property type="match status" value="1"/>
</dbReference>
<reference evidence="1" key="1">
    <citation type="submission" date="2020-07" db="EMBL/GenBank/DDBJ databases">
        <authorList>
            <person name="Lin J."/>
        </authorList>
    </citation>
    <scope>NUCLEOTIDE SEQUENCE</scope>
</reference>
<dbReference type="AlphaFoldDB" id="A0A6V7Q3G9"/>
<dbReference type="Gene3D" id="3.30.420.10">
    <property type="entry name" value="Ribonuclease H-like superfamily/Ribonuclease H"/>
    <property type="match status" value="1"/>
</dbReference>
<sequence>MLRACVIDYKGSWSDHLPMAEFAYNNSYQASIKMAPFEALCGRKCRTPIHWSDMGERAVLGPNVLREAEEKVHLTRRRLLTAQSRQKSYANKHRRDLEFACHAPGPSESPPGACPDPPYACNI</sequence>
<dbReference type="EMBL" id="LR862132">
    <property type="protein sequence ID" value="CAD1837486.1"/>
    <property type="molecule type" value="Genomic_DNA"/>
</dbReference>
<accession>A0A6V7Q3G9</accession>
<dbReference type="InterPro" id="IPR036397">
    <property type="entry name" value="RNaseH_sf"/>
</dbReference>
<dbReference type="GO" id="GO:0003676">
    <property type="term" value="F:nucleic acid binding"/>
    <property type="evidence" value="ECO:0007669"/>
    <property type="project" value="InterPro"/>
</dbReference>
<proteinExistence type="predicted"/>
<organism evidence="1">
    <name type="scientific">Ananas comosus var. bracteatus</name>
    <name type="common">red pineapple</name>
    <dbReference type="NCBI Taxonomy" id="296719"/>
    <lineage>
        <taxon>Eukaryota</taxon>
        <taxon>Viridiplantae</taxon>
        <taxon>Streptophyta</taxon>
        <taxon>Embryophyta</taxon>
        <taxon>Tracheophyta</taxon>
        <taxon>Spermatophyta</taxon>
        <taxon>Magnoliopsida</taxon>
        <taxon>Liliopsida</taxon>
        <taxon>Poales</taxon>
        <taxon>Bromeliaceae</taxon>
        <taxon>Bromelioideae</taxon>
        <taxon>Ananas</taxon>
    </lineage>
</organism>
<name>A0A6V7Q3G9_ANACO</name>
<gene>
    <name evidence="1" type="ORF">CB5_LOCUS20697</name>
</gene>
<evidence type="ECO:0000313" key="1">
    <source>
        <dbReference type="EMBL" id="CAD1837486.1"/>
    </source>
</evidence>
<dbReference type="InterPro" id="IPR012337">
    <property type="entry name" value="RNaseH-like_sf"/>
</dbReference>
<evidence type="ECO:0008006" key="2">
    <source>
        <dbReference type="Google" id="ProtNLM"/>
    </source>
</evidence>
<protein>
    <recommendedName>
        <fullName evidence="2">Integrase catalytic domain-containing protein</fullName>
    </recommendedName>
</protein>
<dbReference type="PANTHER" id="PTHR45835:SF99">
    <property type="entry name" value="CHROMO DOMAIN-CONTAINING PROTEIN-RELATED"/>
    <property type="match status" value="1"/>
</dbReference>
<dbReference type="PANTHER" id="PTHR45835">
    <property type="entry name" value="YALI0A06105P"/>
    <property type="match status" value="1"/>
</dbReference>